<dbReference type="RefSeq" id="WP_319837408.1">
    <property type="nucleotide sequence ID" value="NZ_CP137624.1"/>
</dbReference>
<protein>
    <submittedName>
        <fullName evidence="1">Uncharacterized protein</fullName>
    </submittedName>
</protein>
<reference evidence="1 2" key="1">
    <citation type="submission" date="2023-09" db="EMBL/GenBank/DDBJ databases">
        <authorList>
            <person name="Page C.A."/>
            <person name="Perez-Diaz I.M."/>
        </authorList>
    </citation>
    <scope>NUCLEOTIDE SEQUENCE [LARGE SCALE GENOMIC DNA]</scope>
    <source>
        <strain evidence="1 2">Ll15</strain>
    </source>
</reference>
<dbReference type="EMBL" id="CP137624">
    <property type="protein sequence ID" value="WPK12719.1"/>
    <property type="molecule type" value="Genomic_DNA"/>
</dbReference>
<keyword evidence="2" id="KW-1185">Reference proteome</keyword>
<sequence>MFIQKFIAVANNDVMNTIVENLKNRIIMKSITGWKINPNVTNYRANHINTLLLEAIKANDYKEAVAILEKASALVKDQLVNHHLL</sequence>
<organism evidence="1 2">
    <name type="scientific">Lysinibacillus louembei</name>
    <dbReference type="NCBI Taxonomy" id="1470088"/>
    <lineage>
        <taxon>Bacteria</taxon>
        <taxon>Bacillati</taxon>
        <taxon>Bacillota</taxon>
        <taxon>Bacilli</taxon>
        <taxon>Bacillales</taxon>
        <taxon>Bacillaceae</taxon>
        <taxon>Lysinibacillus</taxon>
    </lineage>
</organism>
<evidence type="ECO:0000313" key="1">
    <source>
        <dbReference type="EMBL" id="WPK12719.1"/>
    </source>
</evidence>
<accession>A0ABZ0RZA7</accession>
<evidence type="ECO:0000313" key="2">
    <source>
        <dbReference type="Proteomes" id="UP001322664"/>
    </source>
</evidence>
<gene>
    <name evidence="1" type="ORF">R6U77_03175</name>
</gene>
<dbReference type="Proteomes" id="UP001322664">
    <property type="component" value="Chromosome"/>
</dbReference>
<name>A0ABZ0RZA7_9BACI</name>
<proteinExistence type="predicted"/>